<dbReference type="Proteomes" id="UP001378242">
    <property type="component" value="Unassembled WGS sequence"/>
</dbReference>
<dbReference type="EMBL" id="JBAKAP010000002">
    <property type="protein sequence ID" value="MEL0615584.1"/>
    <property type="molecule type" value="Genomic_DNA"/>
</dbReference>
<keyword evidence="1" id="KW-1133">Transmembrane helix</keyword>
<keyword evidence="1" id="KW-0472">Membrane</keyword>
<keyword evidence="3" id="KW-1185">Reference proteome</keyword>
<protein>
    <submittedName>
        <fullName evidence="2">DUF3592 domain-containing protein</fullName>
    </submittedName>
</protein>
<name>A0ABU9GD80_COBMA</name>
<comment type="caution">
    <text evidence="2">The sequence shown here is derived from an EMBL/GenBank/DDBJ whole genome shotgun (WGS) entry which is preliminary data.</text>
</comment>
<sequence length="165" mass="17794">MVLPWGLLIIGVALLLLGAHRWQYAQSLARESVQVMGEVISHDRALNVEGRGRIHLPKGGELSEDEALAMAGLPPGGRFNVESIQYAPIVRYQDRRGGWHEYVSPLAVQTPTPAVGETVAVNYRRSAPHEASLPGTRGWLIGVPLALGVALCLVALRLLLRGPVA</sequence>
<reference evidence="2 3" key="1">
    <citation type="submission" date="2024-02" db="EMBL/GenBank/DDBJ databases">
        <title>Bacteria isolated from the canopy kelp, Nereocystis luetkeana.</title>
        <authorList>
            <person name="Pfister C.A."/>
            <person name="Younker I.T."/>
            <person name="Light S.H."/>
        </authorList>
    </citation>
    <scope>NUCLEOTIDE SEQUENCE [LARGE SCALE GENOMIC DNA]</scope>
    <source>
        <strain evidence="2 3">TI.5.07</strain>
    </source>
</reference>
<evidence type="ECO:0000313" key="3">
    <source>
        <dbReference type="Proteomes" id="UP001378242"/>
    </source>
</evidence>
<keyword evidence="1" id="KW-0812">Transmembrane</keyword>
<evidence type="ECO:0000256" key="1">
    <source>
        <dbReference type="SAM" id="Phobius"/>
    </source>
</evidence>
<gene>
    <name evidence="2" type="ORF">V6243_01985</name>
</gene>
<evidence type="ECO:0000313" key="2">
    <source>
        <dbReference type="EMBL" id="MEL0615584.1"/>
    </source>
</evidence>
<organism evidence="2 3">
    <name type="scientific">Cobetia marina</name>
    <name type="common">Deleya marina</name>
    <dbReference type="NCBI Taxonomy" id="28258"/>
    <lineage>
        <taxon>Bacteria</taxon>
        <taxon>Pseudomonadati</taxon>
        <taxon>Pseudomonadota</taxon>
        <taxon>Gammaproteobacteria</taxon>
        <taxon>Oceanospirillales</taxon>
        <taxon>Halomonadaceae</taxon>
        <taxon>Cobetia</taxon>
    </lineage>
</organism>
<feature type="transmembrane region" description="Helical" evidence="1">
    <location>
        <begin position="139"/>
        <end position="160"/>
    </location>
</feature>
<proteinExistence type="predicted"/>
<accession>A0ABU9GD80</accession>
<dbReference type="RefSeq" id="WP_341541716.1">
    <property type="nucleotide sequence ID" value="NZ_JBAKAP010000002.1"/>
</dbReference>